<dbReference type="EMBL" id="KN846958">
    <property type="protein sequence ID" value="KIW68097.1"/>
    <property type="molecule type" value="Genomic_DNA"/>
</dbReference>
<evidence type="ECO:0000256" key="4">
    <source>
        <dbReference type="ARBA" id="ARBA00047534"/>
    </source>
</evidence>
<dbReference type="PANTHER" id="PTHR11732">
    <property type="entry name" value="ALDO/KETO REDUCTASE"/>
    <property type="match status" value="1"/>
</dbReference>
<keyword evidence="2" id="KW-0560">Oxidoreductase</keyword>
<feature type="active site" description="Proton donor" evidence="6">
    <location>
        <position position="51"/>
    </location>
</feature>
<feature type="site" description="Lowers pKa of active site Tyr" evidence="8">
    <location>
        <position position="76"/>
    </location>
</feature>
<dbReference type="InterPro" id="IPR018170">
    <property type="entry name" value="Aldo/ket_reductase_CS"/>
</dbReference>
<feature type="domain" description="NADP-dependent oxidoreductase" evidence="9">
    <location>
        <begin position="18"/>
        <end position="281"/>
    </location>
</feature>
<dbReference type="PROSITE" id="PS00798">
    <property type="entry name" value="ALDOKETO_REDUCTASE_1"/>
    <property type="match status" value="1"/>
</dbReference>
<dbReference type="PRINTS" id="PR00069">
    <property type="entry name" value="ALDKETRDTASE"/>
</dbReference>
<evidence type="ECO:0000313" key="10">
    <source>
        <dbReference type="EMBL" id="KIW68097.1"/>
    </source>
</evidence>
<comment type="catalytic activity">
    <reaction evidence="5">
        <text>xylitol + NAD(+) = D-xylose + NADH + H(+)</text>
        <dbReference type="Rhea" id="RHEA:27441"/>
        <dbReference type="ChEBI" id="CHEBI:15378"/>
        <dbReference type="ChEBI" id="CHEBI:17151"/>
        <dbReference type="ChEBI" id="CHEBI:53455"/>
        <dbReference type="ChEBI" id="CHEBI:57540"/>
        <dbReference type="ChEBI" id="CHEBI:57945"/>
        <dbReference type="EC" id="1.1.1.307"/>
    </reaction>
</comment>
<dbReference type="Pfam" id="PF00248">
    <property type="entry name" value="Aldo_ket_red"/>
    <property type="match status" value="1"/>
</dbReference>
<proteinExistence type="predicted"/>
<comment type="function">
    <text evidence="3">Catalyzes the initial reaction in the xylose utilization pathway by reducing D-xylose into xylitol. Xylose is a major component of hemicelluloses such as xylan. Most fungi utilize D-xylose via three enzymatic reactions, xylose reductase (XR), xylitol dehydrogenase (XDH), and xylulokinase, to form xylulose 5-phosphate, which enters pentose phosphate pathway.</text>
</comment>
<reference evidence="10 11" key="1">
    <citation type="submission" date="2015-01" db="EMBL/GenBank/DDBJ databases">
        <title>The Genome Sequence of Capronia semiimmersa CBS27337.</title>
        <authorList>
            <consortium name="The Broad Institute Genomics Platform"/>
            <person name="Cuomo C."/>
            <person name="de Hoog S."/>
            <person name="Gorbushina A."/>
            <person name="Stielow B."/>
            <person name="Teixiera M."/>
            <person name="Abouelleil A."/>
            <person name="Chapman S.B."/>
            <person name="Priest M."/>
            <person name="Young S.K."/>
            <person name="Wortman J."/>
            <person name="Nusbaum C."/>
            <person name="Birren B."/>
        </authorList>
    </citation>
    <scope>NUCLEOTIDE SEQUENCE [LARGE SCALE GENOMIC DNA]</scope>
    <source>
        <strain evidence="10 11">CBS 27337</strain>
    </source>
</reference>
<dbReference type="FunFam" id="3.20.20.100:FF:000002">
    <property type="entry name" value="2,5-diketo-D-gluconic acid reductase A"/>
    <property type="match status" value="1"/>
</dbReference>
<evidence type="ECO:0000256" key="6">
    <source>
        <dbReference type="PIRSR" id="PIRSR000097-1"/>
    </source>
</evidence>
<sequence>MASQRVICLNTGAKLPIVGLGTWQSTGTDAKRAVSLALEAGYRHIDTAASYNNEAAIGEAIRNSRIPREDIFVTDKVWCTWLSRAEDAFHRSLEALDVGYIDLWLMHWPVALNPKGNDAKSPTLPDGSSDYEKDWDFVKTWKSMEVIFRKYPDKVKAIGVSNFSTVNLEILLSQATIIPAANQVELHPSLPQEKLASYCRSKNIALIAYSPLGSPSSSLIHDPELQQIALRYGKNVGQCLIAWGAQKGWAAVPKSASETRIRENLEDLTLSDDDMKLIDTIGGKMPKRYADPIWAVGIWHDDATN</sequence>
<dbReference type="InterPro" id="IPR020471">
    <property type="entry name" value="AKR"/>
</dbReference>
<dbReference type="PIRSF" id="PIRSF000097">
    <property type="entry name" value="AKR"/>
    <property type="match status" value="1"/>
</dbReference>
<dbReference type="STRING" id="5601.A0A0D2E194"/>
<evidence type="ECO:0000256" key="2">
    <source>
        <dbReference type="ARBA" id="ARBA00023002"/>
    </source>
</evidence>
<keyword evidence="11" id="KW-1185">Reference proteome</keyword>
<dbReference type="Proteomes" id="UP000054266">
    <property type="component" value="Unassembled WGS sequence"/>
</dbReference>
<evidence type="ECO:0000259" key="9">
    <source>
        <dbReference type="Pfam" id="PF00248"/>
    </source>
</evidence>
<evidence type="ECO:0000256" key="1">
    <source>
        <dbReference type="ARBA" id="ARBA00012845"/>
    </source>
</evidence>
<protein>
    <recommendedName>
        <fullName evidence="1">D-xylose reductase [NAD(P)H]</fullName>
        <ecNumber evidence="1">1.1.1.307</ecNumber>
    </recommendedName>
</protein>
<accession>A0A0D2E194</accession>
<dbReference type="GO" id="GO:0016616">
    <property type="term" value="F:oxidoreductase activity, acting on the CH-OH group of donors, NAD or NADP as acceptor"/>
    <property type="evidence" value="ECO:0007669"/>
    <property type="project" value="UniProtKB-ARBA"/>
</dbReference>
<dbReference type="PROSITE" id="PS00062">
    <property type="entry name" value="ALDOKETO_REDUCTASE_2"/>
    <property type="match status" value="1"/>
</dbReference>
<name>A0A0D2E194_9EURO</name>
<evidence type="ECO:0000313" key="11">
    <source>
        <dbReference type="Proteomes" id="UP000054266"/>
    </source>
</evidence>
<evidence type="ECO:0000256" key="7">
    <source>
        <dbReference type="PIRSR" id="PIRSR000097-2"/>
    </source>
</evidence>
<evidence type="ECO:0000256" key="3">
    <source>
        <dbReference type="ARBA" id="ARBA00025065"/>
    </source>
</evidence>
<evidence type="ECO:0000256" key="8">
    <source>
        <dbReference type="PIRSR" id="PIRSR000097-3"/>
    </source>
</evidence>
<dbReference type="HOGENOM" id="CLU_023205_0_0_1"/>
<dbReference type="InterPro" id="IPR023210">
    <property type="entry name" value="NADP_OxRdtase_dom"/>
</dbReference>
<dbReference type="Gene3D" id="3.20.20.100">
    <property type="entry name" value="NADP-dependent oxidoreductase domain"/>
    <property type="match status" value="1"/>
</dbReference>
<gene>
    <name evidence="10" type="ORF">PV04_04065</name>
</gene>
<comment type="catalytic activity">
    <reaction evidence="4">
        <text>xylitol + NADP(+) = D-xylose + NADPH + H(+)</text>
        <dbReference type="Rhea" id="RHEA:27445"/>
        <dbReference type="ChEBI" id="CHEBI:15378"/>
        <dbReference type="ChEBI" id="CHEBI:17151"/>
        <dbReference type="ChEBI" id="CHEBI:53455"/>
        <dbReference type="ChEBI" id="CHEBI:57783"/>
        <dbReference type="ChEBI" id="CHEBI:58349"/>
        <dbReference type="EC" id="1.1.1.307"/>
    </reaction>
</comment>
<organism evidence="10 11">
    <name type="scientific">Phialophora macrospora</name>
    <dbReference type="NCBI Taxonomy" id="1851006"/>
    <lineage>
        <taxon>Eukaryota</taxon>
        <taxon>Fungi</taxon>
        <taxon>Dikarya</taxon>
        <taxon>Ascomycota</taxon>
        <taxon>Pezizomycotina</taxon>
        <taxon>Eurotiomycetes</taxon>
        <taxon>Chaetothyriomycetidae</taxon>
        <taxon>Chaetothyriales</taxon>
        <taxon>Herpotrichiellaceae</taxon>
        <taxon>Phialophora</taxon>
    </lineage>
</organism>
<dbReference type="AlphaFoldDB" id="A0A0D2E194"/>
<dbReference type="SUPFAM" id="SSF51430">
    <property type="entry name" value="NAD(P)-linked oxidoreductase"/>
    <property type="match status" value="1"/>
</dbReference>
<dbReference type="InterPro" id="IPR036812">
    <property type="entry name" value="NAD(P)_OxRdtase_dom_sf"/>
</dbReference>
<feature type="binding site" evidence="7">
    <location>
        <position position="107"/>
    </location>
    <ligand>
        <name>substrate</name>
    </ligand>
</feature>
<evidence type="ECO:0000256" key="5">
    <source>
        <dbReference type="ARBA" id="ARBA00049485"/>
    </source>
</evidence>
<dbReference type="EC" id="1.1.1.307" evidence="1"/>